<dbReference type="InterPro" id="IPR037138">
    <property type="entry name" value="His_deacetylse_dom_sf"/>
</dbReference>
<dbReference type="InterPro" id="IPR023696">
    <property type="entry name" value="Ureohydrolase_dom_sf"/>
</dbReference>
<proteinExistence type="predicted"/>
<reference evidence="2" key="1">
    <citation type="journal article" date="2020" name="mSystems">
        <title>Genome- and Community-Level Interaction Insights into Carbon Utilization and Element Cycling Functions of Hydrothermarchaeota in Hydrothermal Sediment.</title>
        <authorList>
            <person name="Zhou Z."/>
            <person name="Liu Y."/>
            <person name="Xu W."/>
            <person name="Pan J."/>
            <person name="Luo Z.H."/>
            <person name="Li M."/>
        </authorList>
    </citation>
    <scope>NUCLEOTIDE SEQUENCE</scope>
    <source>
        <strain evidence="2">SpSt-667</strain>
    </source>
</reference>
<sequence length="350" mass="39428">MENVKIVTSRLFYKHNPPHGVYHPENSRRLDIALNSLAKTNFSNRLIVIDKLDEYYYSYRNRVHTEDYVLFIRGLCSKGDEKFIDNDTYINKYTFDVATHAIGCSVYAAELALNSKEVLVFSLIRPPGHHAGLSGNAMGAPTQGFCIFNNVAAAALYALDKGFKPIVIIDIDVHHGNGTQEIFWKNPDVVHVDIHEYDIYPGTGRIEDLGEGEGYGTKINIPLPPYSNDNDYLYVVEEIVIPLVLCVKPRAIILSAGFDAYANEEIALMQLTDKTYKNLGSFFRILSRELKTGVLAVLEGGYSVGLEKGIPAFLKSFEHFVDIDKKIEPSSYVVYLTKRLIKLLNQMYSI</sequence>
<dbReference type="PANTHER" id="PTHR10625">
    <property type="entry name" value="HISTONE DEACETYLASE HDAC1-RELATED"/>
    <property type="match status" value="1"/>
</dbReference>
<name>A0A832CRT6_9CREN</name>
<dbReference type="AlphaFoldDB" id="A0A832CRT6"/>
<organism evidence="2">
    <name type="scientific">Ignisphaera aggregans</name>
    <dbReference type="NCBI Taxonomy" id="334771"/>
    <lineage>
        <taxon>Archaea</taxon>
        <taxon>Thermoproteota</taxon>
        <taxon>Thermoprotei</taxon>
        <taxon>Desulfurococcales</taxon>
        <taxon>Desulfurococcaceae</taxon>
        <taxon>Ignisphaera</taxon>
    </lineage>
</organism>
<feature type="domain" description="Histone deacetylase" evidence="1">
    <location>
        <begin position="23"/>
        <end position="304"/>
    </location>
</feature>
<dbReference type="GO" id="GO:0040029">
    <property type="term" value="P:epigenetic regulation of gene expression"/>
    <property type="evidence" value="ECO:0007669"/>
    <property type="project" value="TreeGrafter"/>
</dbReference>
<dbReference type="InterPro" id="IPR000286">
    <property type="entry name" value="HDACs"/>
</dbReference>
<dbReference type="EMBL" id="DTCK01000045">
    <property type="protein sequence ID" value="HGQ36759.1"/>
    <property type="molecule type" value="Genomic_DNA"/>
</dbReference>
<accession>A0A832CRT6</accession>
<evidence type="ECO:0000259" key="1">
    <source>
        <dbReference type="Pfam" id="PF00850"/>
    </source>
</evidence>
<dbReference type="PRINTS" id="PR01270">
    <property type="entry name" value="HDASUPER"/>
</dbReference>
<evidence type="ECO:0000313" key="2">
    <source>
        <dbReference type="EMBL" id="HGQ36759.1"/>
    </source>
</evidence>
<dbReference type="Gene3D" id="3.40.800.20">
    <property type="entry name" value="Histone deacetylase domain"/>
    <property type="match status" value="1"/>
</dbReference>
<gene>
    <name evidence="2" type="ORF">ENU41_08835</name>
</gene>
<dbReference type="Pfam" id="PF00850">
    <property type="entry name" value="Hist_deacetyl"/>
    <property type="match status" value="1"/>
</dbReference>
<dbReference type="GO" id="GO:0004407">
    <property type="term" value="F:histone deacetylase activity"/>
    <property type="evidence" value="ECO:0007669"/>
    <property type="project" value="TreeGrafter"/>
</dbReference>
<dbReference type="InterPro" id="IPR023801">
    <property type="entry name" value="His_deacetylse_dom"/>
</dbReference>
<dbReference type="SUPFAM" id="SSF52768">
    <property type="entry name" value="Arginase/deacetylase"/>
    <property type="match status" value="1"/>
</dbReference>
<protein>
    <submittedName>
        <fullName evidence="2">Histone deacetylase family protein</fullName>
    </submittedName>
</protein>
<comment type="caution">
    <text evidence="2">The sequence shown here is derived from an EMBL/GenBank/DDBJ whole genome shotgun (WGS) entry which is preliminary data.</text>
</comment>
<dbReference type="PANTHER" id="PTHR10625:SF10">
    <property type="entry name" value="HISTONE DEACETYLASE HDAC1"/>
    <property type="match status" value="1"/>
</dbReference>
<dbReference type="CDD" id="cd10001">
    <property type="entry name" value="HDAC_classII_APAH"/>
    <property type="match status" value="1"/>
</dbReference>